<evidence type="ECO:0000313" key="1">
    <source>
        <dbReference type="EMBL" id="OLU47899.1"/>
    </source>
</evidence>
<dbReference type="GO" id="GO:0016853">
    <property type="term" value="F:isomerase activity"/>
    <property type="evidence" value="ECO:0007669"/>
    <property type="project" value="InterPro"/>
</dbReference>
<dbReference type="GO" id="GO:0030246">
    <property type="term" value="F:carbohydrate binding"/>
    <property type="evidence" value="ECO:0007669"/>
    <property type="project" value="InterPro"/>
</dbReference>
<evidence type="ECO:0000313" key="2">
    <source>
        <dbReference type="Proteomes" id="UP000186705"/>
    </source>
</evidence>
<dbReference type="InterPro" id="IPR037481">
    <property type="entry name" value="LacX"/>
</dbReference>
<dbReference type="EMBL" id="MPKA01000022">
    <property type="protein sequence ID" value="OLU47899.1"/>
    <property type="molecule type" value="Genomic_DNA"/>
</dbReference>
<comment type="caution">
    <text evidence="1">The sequence shown here is derived from an EMBL/GenBank/DDBJ whole genome shotgun (WGS) entry which is preliminary data.</text>
</comment>
<dbReference type="InterPro" id="IPR014718">
    <property type="entry name" value="GH-type_carb-bd"/>
</dbReference>
<dbReference type="AlphaFoldDB" id="A0A1U7NQI9"/>
<name>A0A1U7NQI9_9FIRM</name>
<dbReference type="CDD" id="cd09024">
    <property type="entry name" value="Aldose_epim_lacX"/>
    <property type="match status" value="1"/>
</dbReference>
<dbReference type="SUPFAM" id="SSF74650">
    <property type="entry name" value="Galactose mutarotase-like"/>
    <property type="match status" value="1"/>
</dbReference>
<dbReference type="RefSeq" id="WP_076340396.1">
    <property type="nucleotide sequence ID" value="NZ_CAJTMI010000050.1"/>
</dbReference>
<organism evidence="1 2">
    <name type="scientific">Dubosiella newyorkensis</name>
    <dbReference type="NCBI Taxonomy" id="1862672"/>
    <lineage>
        <taxon>Bacteria</taxon>
        <taxon>Bacillati</taxon>
        <taxon>Bacillota</taxon>
        <taxon>Erysipelotrichia</taxon>
        <taxon>Erysipelotrichales</taxon>
        <taxon>Erysipelotrichaceae</taxon>
        <taxon>Dubosiella</taxon>
    </lineage>
</organism>
<proteinExistence type="predicted"/>
<dbReference type="Gene3D" id="2.70.98.10">
    <property type="match status" value="1"/>
</dbReference>
<dbReference type="InterPro" id="IPR011013">
    <property type="entry name" value="Gal_mutarotase_sf_dom"/>
</dbReference>
<dbReference type="PANTHER" id="PTHR11122">
    <property type="entry name" value="APOSPORY-ASSOCIATED PROTEIN C-RELATED"/>
    <property type="match status" value="1"/>
</dbReference>
<dbReference type="STRING" id="1862672.BO225_00745"/>
<dbReference type="OrthoDB" id="9795355at2"/>
<dbReference type="InterPro" id="IPR008183">
    <property type="entry name" value="Aldose_1/G6P_1-epimerase"/>
</dbReference>
<reference evidence="1 2" key="1">
    <citation type="submission" date="2016-11" db="EMBL/GenBank/DDBJ databases">
        <title>Description of two novel members of the family Erysipelotrichaceae: Ileibacterium lipovorans gen. nov., sp. nov. and Dubosiella newyorkensis, gen. nov., sp. nov.</title>
        <authorList>
            <person name="Cox L.M."/>
            <person name="Sohn J."/>
            <person name="Tyrrell K.L."/>
            <person name="Citron D.M."/>
            <person name="Lawson P.A."/>
            <person name="Patel N.B."/>
            <person name="Iizumi T."/>
            <person name="Perez-Perez G.I."/>
            <person name="Goldstein E.J."/>
            <person name="Blaser M.J."/>
        </authorList>
    </citation>
    <scope>NUCLEOTIDE SEQUENCE [LARGE SCALE GENOMIC DNA]</scope>
    <source>
        <strain evidence="1 2">NYU-BL-A4</strain>
    </source>
</reference>
<keyword evidence="2" id="KW-1185">Reference proteome</keyword>
<dbReference type="Pfam" id="PF01263">
    <property type="entry name" value="Aldose_epim"/>
    <property type="match status" value="1"/>
</dbReference>
<accession>A0A1U7NQI9</accession>
<sequence>MAYLLENDILKLECTEQGGEMLHLTNKEDGIEIIYQGDEAWSGSNPSLFPIIGSTYNKTYEIAGKQYSMKNHGLIRYARLKGEQGDDHISFIYESDEETRKQYPFDFSYKITYRLENNQVKIDYRIENTGKEDMPFSFGLHPAFRVPQKQGEMFEEYSIHFENDENANQIIFHDDLSIPSHTQSVHLNNWQLNRDEIKRFATIVLKDFSSTYVDLEYKNVPKIRISFPGFPFLAIWSHPSPSNFICIEPWFGHADFDQSCSDFYQREGTIILQPHEVFKTGYTITIFQNKEGK</sequence>
<protein>
    <submittedName>
        <fullName evidence="1">LacX protein</fullName>
    </submittedName>
</protein>
<dbReference type="Proteomes" id="UP000186705">
    <property type="component" value="Unassembled WGS sequence"/>
</dbReference>
<dbReference type="GO" id="GO:0005975">
    <property type="term" value="P:carbohydrate metabolic process"/>
    <property type="evidence" value="ECO:0007669"/>
    <property type="project" value="InterPro"/>
</dbReference>
<dbReference type="GeneID" id="78274482"/>
<dbReference type="PANTHER" id="PTHR11122:SF13">
    <property type="entry name" value="GLUCOSE-6-PHOSPHATE 1-EPIMERASE"/>
    <property type="match status" value="1"/>
</dbReference>
<gene>
    <name evidence="1" type="ORF">BO225_00745</name>
</gene>